<keyword evidence="3" id="KW-1185">Reference proteome</keyword>
<dbReference type="AlphaFoldDB" id="A0A495IC01"/>
<dbReference type="OrthoDB" id="3821431at2"/>
<dbReference type="SUPFAM" id="SSF46785">
    <property type="entry name" value="Winged helix' DNA-binding domain"/>
    <property type="match status" value="1"/>
</dbReference>
<reference evidence="2 3" key="1">
    <citation type="submission" date="2018-10" db="EMBL/GenBank/DDBJ databases">
        <title>Sequencing the genomes of 1000 actinobacteria strains.</title>
        <authorList>
            <person name="Klenk H.-P."/>
        </authorList>
    </citation>
    <scope>NUCLEOTIDE SEQUENCE [LARGE SCALE GENOMIC DNA]</scope>
    <source>
        <strain evidence="2 3">DSM 17894</strain>
    </source>
</reference>
<dbReference type="PRINTS" id="PR00598">
    <property type="entry name" value="HTHMARR"/>
</dbReference>
<dbReference type="Proteomes" id="UP000280008">
    <property type="component" value="Unassembled WGS sequence"/>
</dbReference>
<dbReference type="EMBL" id="RBKS01000001">
    <property type="protein sequence ID" value="RKR73449.1"/>
    <property type="molecule type" value="Genomic_DNA"/>
</dbReference>
<comment type="caution">
    <text evidence="2">The sequence shown here is derived from an EMBL/GenBank/DDBJ whole genome shotgun (WGS) entry which is preliminary data.</text>
</comment>
<dbReference type="PROSITE" id="PS50995">
    <property type="entry name" value="HTH_MARR_2"/>
    <property type="match status" value="1"/>
</dbReference>
<dbReference type="SMART" id="SM00347">
    <property type="entry name" value="HTH_MARR"/>
    <property type="match status" value="1"/>
</dbReference>
<feature type="domain" description="HTH marR-type" evidence="1">
    <location>
        <begin position="1"/>
        <end position="149"/>
    </location>
</feature>
<name>A0A495IC01_9MICO</name>
<accession>A0A495IC01</accession>
<dbReference type="GO" id="GO:0006950">
    <property type="term" value="P:response to stress"/>
    <property type="evidence" value="ECO:0007669"/>
    <property type="project" value="TreeGrafter"/>
</dbReference>
<evidence type="ECO:0000313" key="2">
    <source>
        <dbReference type="EMBL" id="RKR73449.1"/>
    </source>
</evidence>
<gene>
    <name evidence="2" type="ORF">C8E83_0542</name>
</gene>
<dbReference type="GO" id="GO:0003677">
    <property type="term" value="F:DNA binding"/>
    <property type="evidence" value="ECO:0007669"/>
    <property type="project" value="UniProtKB-KW"/>
</dbReference>
<evidence type="ECO:0000313" key="3">
    <source>
        <dbReference type="Proteomes" id="UP000280008"/>
    </source>
</evidence>
<protein>
    <submittedName>
        <fullName evidence="2">DNA-binding MarR family transcriptional regulator</fullName>
    </submittedName>
</protein>
<dbReference type="InterPro" id="IPR039422">
    <property type="entry name" value="MarR/SlyA-like"/>
</dbReference>
<dbReference type="PANTHER" id="PTHR33164">
    <property type="entry name" value="TRANSCRIPTIONAL REGULATOR, MARR FAMILY"/>
    <property type="match status" value="1"/>
</dbReference>
<organism evidence="2 3">
    <name type="scientific">Frondihabitans australicus</name>
    <dbReference type="NCBI Taxonomy" id="386892"/>
    <lineage>
        <taxon>Bacteria</taxon>
        <taxon>Bacillati</taxon>
        <taxon>Actinomycetota</taxon>
        <taxon>Actinomycetes</taxon>
        <taxon>Micrococcales</taxon>
        <taxon>Microbacteriaceae</taxon>
        <taxon>Frondihabitans</taxon>
    </lineage>
</organism>
<dbReference type="GO" id="GO:0003700">
    <property type="term" value="F:DNA-binding transcription factor activity"/>
    <property type="evidence" value="ECO:0007669"/>
    <property type="project" value="InterPro"/>
</dbReference>
<dbReference type="RefSeq" id="WP_121368314.1">
    <property type="nucleotide sequence ID" value="NZ_RBKS01000001.1"/>
</dbReference>
<dbReference type="InterPro" id="IPR036390">
    <property type="entry name" value="WH_DNA-bd_sf"/>
</dbReference>
<dbReference type="Gene3D" id="1.10.10.10">
    <property type="entry name" value="Winged helix-like DNA-binding domain superfamily/Winged helix DNA-binding domain"/>
    <property type="match status" value="1"/>
</dbReference>
<evidence type="ECO:0000259" key="1">
    <source>
        <dbReference type="PROSITE" id="PS50995"/>
    </source>
</evidence>
<sequence>MADALNPDELGAYFALVAAGDLLQRAVSTQLAEHGLTPLQFSILATLFEASGAAPESPGLRMSDLADTLVVSRSGLTYQVTQLEKAGLVSRSSSSADSRGVVAALTPEGLALIEAVFPGHVALVRAKFLDLVSADELATIRSALGRVSASLR</sequence>
<dbReference type="Pfam" id="PF01047">
    <property type="entry name" value="MarR"/>
    <property type="match status" value="1"/>
</dbReference>
<keyword evidence="2" id="KW-0238">DNA-binding</keyword>
<dbReference type="InterPro" id="IPR000835">
    <property type="entry name" value="HTH_MarR-typ"/>
</dbReference>
<proteinExistence type="predicted"/>
<dbReference type="InterPro" id="IPR036388">
    <property type="entry name" value="WH-like_DNA-bd_sf"/>
</dbReference>
<dbReference type="PANTHER" id="PTHR33164:SF99">
    <property type="entry name" value="MARR FAMILY REGULATORY PROTEIN"/>
    <property type="match status" value="1"/>
</dbReference>